<evidence type="ECO:0000256" key="4">
    <source>
        <dbReference type="ARBA" id="ARBA00022692"/>
    </source>
</evidence>
<evidence type="ECO:0000256" key="2">
    <source>
        <dbReference type="ARBA" id="ARBA00022448"/>
    </source>
</evidence>
<feature type="transmembrane region" description="Helical" evidence="7">
    <location>
        <begin position="43"/>
        <end position="65"/>
    </location>
</feature>
<dbReference type="CDD" id="cd06261">
    <property type="entry name" value="TM_PBP2"/>
    <property type="match status" value="1"/>
</dbReference>
<evidence type="ECO:0000259" key="9">
    <source>
        <dbReference type="PROSITE" id="PS50928"/>
    </source>
</evidence>
<accession>A0ABZ0SSQ9</accession>
<keyword evidence="2 7" id="KW-0813">Transport</keyword>
<keyword evidence="4 7" id="KW-0812">Transmembrane</keyword>
<dbReference type="SUPFAM" id="SSF161098">
    <property type="entry name" value="MetI-like"/>
    <property type="match status" value="1"/>
</dbReference>
<keyword evidence="5 7" id="KW-1133">Transmembrane helix</keyword>
<dbReference type="PROSITE" id="PS50928">
    <property type="entry name" value="ABC_TM1"/>
    <property type="match status" value="1"/>
</dbReference>
<dbReference type="Gene3D" id="1.10.3720.10">
    <property type="entry name" value="MetI-like"/>
    <property type="match status" value="1"/>
</dbReference>
<dbReference type="PANTHER" id="PTHR43744:SF12">
    <property type="entry name" value="ABC TRANSPORTER PERMEASE PROTEIN MG189-RELATED"/>
    <property type="match status" value="1"/>
</dbReference>
<keyword evidence="6 7" id="KW-0472">Membrane</keyword>
<dbReference type="Pfam" id="PF00528">
    <property type="entry name" value="BPD_transp_1"/>
    <property type="match status" value="1"/>
</dbReference>
<evidence type="ECO:0000256" key="8">
    <source>
        <dbReference type="SAM" id="MobiDB-lite"/>
    </source>
</evidence>
<name>A0ABZ0SSQ9_9MICO</name>
<feature type="compositionally biased region" description="Low complexity" evidence="8">
    <location>
        <begin position="1"/>
        <end position="14"/>
    </location>
</feature>
<organism evidence="10 11">
    <name type="scientific">Microbacterium rhizosphaerae</name>
    <dbReference type="NCBI Taxonomy" id="1678237"/>
    <lineage>
        <taxon>Bacteria</taxon>
        <taxon>Bacillati</taxon>
        <taxon>Actinomycetota</taxon>
        <taxon>Actinomycetes</taxon>
        <taxon>Micrococcales</taxon>
        <taxon>Microbacteriaceae</taxon>
        <taxon>Microbacterium</taxon>
    </lineage>
</organism>
<dbReference type="Proteomes" id="UP001323798">
    <property type="component" value="Chromosome"/>
</dbReference>
<evidence type="ECO:0000256" key="7">
    <source>
        <dbReference type="RuleBase" id="RU363032"/>
    </source>
</evidence>
<proteinExistence type="inferred from homology"/>
<keyword evidence="11" id="KW-1185">Reference proteome</keyword>
<feature type="transmembrane region" description="Helical" evidence="7">
    <location>
        <begin position="141"/>
        <end position="166"/>
    </location>
</feature>
<evidence type="ECO:0000256" key="3">
    <source>
        <dbReference type="ARBA" id="ARBA00022475"/>
    </source>
</evidence>
<dbReference type="EMBL" id="CP139368">
    <property type="protein sequence ID" value="WPR90406.1"/>
    <property type="molecule type" value="Genomic_DNA"/>
</dbReference>
<feature type="transmembrane region" description="Helical" evidence="7">
    <location>
        <begin position="108"/>
        <end position="129"/>
    </location>
</feature>
<feature type="transmembrane region" description="Helical" evidence="7">
    <location>
        <begin position="172"/>
        <end position="195"/>
    </location>
</feature>
<dbReference type="RefSeq" id="WP_320943118.1">
    <property type="nucleotide sequence ID" value="NZ_BAABEU010000011.1"/>
</dbReference>
<evidence type="ECO:0000313" key="11">
    <source>
        <dbReference type="Proteomes" id="UP001323798"/>
    </source>
</evidence>
<dbReference type="InterPro" id="IPR000515">
    <property type="entry name" value="MetI-like"/>
</dbReference>
<feature type="transmembrane region" description="Helical" evidence="7">
    <location>
        <begin position="275"/>
        <end position="296"/>
    </location>
</feature>
<sequence length="311" mass="34155">MTATQAAAHNAVQARTESRKVDAGVPPVRQTSRRRTGRILRRLPIWIAVGILLFVVLYPQFWVIMGSFKSQTEFLSNPTWSLPQSWDVSNYVEALTRGNVAVNYRNSILVTIPAVTMIVLLGVAAGYALEVMIWRGRKATLLLILGGIMVPGQMILVPLFTAYFQIGITDTLWPMIITYTVMGIPLTTFLMAAYFRSVPREIFEAATVDGCGPLRSFFSIGLPLMRNAILTVALVQFFSVWNDLLIALTFTTDPSLATIQVGLLSLNDEYGSTQYGPLFAAISINIVVLGIIFVFLNKKIMAGLASGSLKG</sequence>
<dbReference type="InterPro" id="IPR035906">
    <property type="entry name" value="MetI-like_sf"/>
</dbReference>
<gene>
    <name evidence="10" type="ORF">SM116_03710</name>
</gene>
<evidence type="ECO:0000256" key="5">
    <source>
        <dbReference type="ARBA" id="ARBA00022989"/>
    </source>
</evidence>
<protein>
    <submittedName>
        <fullName evidence="10">Carbohydrate ABC transporter permease</fullName>
    </submittedName>
</protein>
<feature type="region of interest" description="Disordered" evidence="8">
    <location>
        <begin position="1"/>
        <end position="28"/>
    </location>
</feature>
<keyword evidence="3" id="KW-1003">Cell membrane</keyword>
<evidence type="ECO:0000313" key="10">
    <source>
        <dbReference type="EMBL" id="WPR90406.1"/>
    </source>
</evidence>
<dbReference type="PANTHER" id="PTHR43744">
    <property type="entry name" value="ABC TRANSPORTER PERMEASE PROTEIN MG189-RELATED-RELATED"/>
    <property type="match status" value="1"/>
</dbReference>
<reference evidence="10 11" key="1">
    <citation type="submission" date="2023-11" db="EMBL/GenBank/DDBJ databases">
        <title>Genome sequence of Microbacterium rhizosphaerae KACC 19337.</title>
        <authorList>
            <person name="Choi H."/>
            <person name="Kim S."/>
            <person name="Kim Y."/>
            <person name="Kwon S.-W."/>
            <person name="Heo J."/>
        </authorList>
    </citation>
    <scope>NUCLEOTIDE SEQUENCE [LARGE SCALE GENOMIC DNA]</scope>
    <source>
        <strain evidence="10 11">KACC 19337</strain>
    </source>
</reference>
<comment type="subcellular location">
    <subcellularLocation>
        <location evidence="1 7">Cell membrane</location>
        <topology evidence="1 7">Multi-pass membrane protein</topology>
    </subcellularLocation>
</comment>
<feature type="transmembrane region" description="Helical" evidence="7">
    <location>
        <begin position="216"/>
        <end position="238"/>
    </location>
</feature>
<evidence type="ECO:0000256" key="1">
    <source>
        <dbReference type="ARBA" id="ARBA00004651"/>
    </source>
</evidence>
<evidence type="ECO:0000256" key="6">
    <source>
        <dbReference type="ARBA" id="ARBA00023136"/>
    </source>
</evidence>
<feature type="domain" description="ABC transmembrane type-1" evidence="9">
    <location>
        <begin position="104"/>
        <end position="297"/>
    </location>
</feature>
<comment type="similarity">
    <text evidence="7">Belongs to the binding-protein-dependent transport system permease family.</text>
</comment>